<comment type="caution">
    <text evidence="1">The sequence shown here is derived from an EMBL/GenBank/DDBJ whole genome shotgun (WGS) entry which is preliminary data.</text>
</comment>
<dbReference type="EMBL" id="JACHKF010000001">
    <property type="protein sequence ID" value="MBB6571180.1"/>
    <property type="molecule type" value="Genomic_DNA"/>
</dbReference>
<protein>
    <submittedName>
        <fullName evidence="1">Tetratricopeptide (TPR) repeat protein</fullName>
    </submittedName>
</protein>
<reference evidence="1 2" key="1">
    <citation type="submission" date="2020-08" db="EMBL/GenBank/DDBJ databases">
        <title>Sequencing the genomes of 1000 actinobacteria strains.</title>
        <authorList>
            <person name="Klenk H.-P."/>
        </authorList>
    </citation>
    <scope>NUCLEOTIDE SEQUENCE [LARGE SCALE GENOMIC DNA]</scope>
    <source>
        <strain evidence="1 2">DSM 15626</strain>
    </source>
</reference>
<gene>
    <name evidence="1" type="ORF">HNR71_006817</name>
</gene>
<name>A0A841SNT8_9ACTN</name>
<accession>A0A841SNT8</accession>
<dbReference type="InterPro" id="IPR011990">
    <property type="entry name" value="TPR-like_helical_dom_sf"/>
</dbReference>
<evidence type="ECO:0000313" key="1">
    <source>
        <dbReference type="EMBL" id="MBB6571180.1"/>
    </source>
</evidence>
<dbReference type="Proteomes" id="UP000553957">
    <property type="component" value="Unassembled WGS sequence"/>
</dbReference>
<dbReference type="SUPFAM" id="SSF48452">
    <property type="entry name" value="TPR-like"/>
    <property type="match status" value="1"/>
</dbReference>
<dbReference type="RefSeq" id="WP_202886352.1">
    <property type="nucleotide sequence ID" value="NZ_BAAAGT010000015.1"/>
</dbReference>
<dbReference type="AlphaFoldDB" id="A0A841SNT8"/>
<evidence type="ECO:0000313" key="2">
    <source>
        <dbReference type="Proteomes" id="UP000553957"/>
    </source>
</evidence>
<proteinExistence type="predicted"/>
<dbReference type="Gene3D" id="1.25.40.10">
    <property type="entry name" value="Tetratricopeptide repeat domain"/>
    <property type="match status" value="1"/>
</dbReference>
<organism evidence="1 2">
    <name type="scientific">Kribbella sandramycini</name>
    <dbReference type="NCBI Taxonomy" id="60450"/>
    <lineage>
        <taxon>Bacteria</taxon>
        <taxon>Bacillati</taxon>
        <taxon>Actinomycetota</taxon>
        <taxon>Actinomycetes</taxon>
        <taxon>Propionibacteriales</taxon>
        <taxon>Kribbellaceae</taxon>
        <taxon>Kribbella</taxon>
    </lineage>
</organism>
<sequence>MSFEVEVRAAFRRGDSAEVMRTAGAELERARAAGDAAGEVEALYAMSRVSIRGEDLPRAAELASEALAVAERSGDRRLEERPRHVLAGVTRMAGDFERARELYLASIALNEELGQAEMVNSEYHNLAFTELNLGNLARARELFLAGRERVFREGYDSFVPYVCVAAAALASAEGDHPYAARMVGLTDTAYAAIGQVPDPDDGLELDAVRTRALAAVGEVQFQAEYAVGAAQTPAQAFG</sequence>